<evidence type="ECO:0000256" key="1">
    <source>
        <dbReference type="SAM" id="Phobius"/>
    </source>
</evidence>
<evidence type="ECO:0000313" key="3">
    <source>
        <dbReference type="Proteomes" id="UP000445309"/>
    </source>
</evidence>
<gene>
    <name evidence="2" type="ORF">CHRY9393_01974</name>
</gene>
<keyword evidence="3" id="KW-1185">Reference proteome</keyword>
<feature type="transmembrane region" description="Helical" evidence="1">
    <location>
        <begin position="65"/>
        <end position="86"/>
    </location>
</feature>
<feature type="transmembrane region" description="Helical" evidence="1">
    <location>
        <begin position="5"/>
        <end position="22"/>
    </location>
</feature>
<evidence type="ECO:0000313" key="2">
    <source>
        <dbReference type="EMBL" id="CAA7388472.1"/>
    </source>
</evidence>
<sequence length="203" mass="24015">MGSIIFQCLILVIDLCIFIYFFTFYRKAKKSPVYYFHILLWTMAGVYAFSLLISGWFQQIEEMSVRLMAASNICLFFSFLILYFQNVNSDKLILRVGSLFFVFLTLYNIKDPGNYLENKNKIKPQMAKFSHKKYLYNDEKNKVTTTIYYFPIIDKTLKYPHTNNQKGKLKESIAGTINPQIKWLKYDTVQDRSKVLYTSQLKL</sequence>
<feature type="transmembrane region" description="Helical" evidence="1">
    <location>
        <begin position="34"/>
        <end position="53"/>
    </location>
</feature>
<protein>
    <submittedName>
        <fullName evidence="2">Uncharacterized protein</fullName>
    </submittedName>
</protein>
<name>A0A6N4XWU6_9FLAO</name>
<accession>A0A6N4XWU6</accession>
<organism evidence="2 3">
    <name type="scientific">Chryseobacterium fistulae</name>
    <dbReference type="NCBI Taxonomy" id="2675058"/>
    <lineage>
        <taxon>Bacteria</taxon>
        <taxon>Pseudomonadati</taxon>
        <taxon>Bacteroidota</taxon>
        <taxon>Flavobacteriia</taxon>
        <taxon>Flavobacteriales</taxon>
        <taxon>Weeksellaceae</taxon>
        <taxon>Chryseobacterium group</taxon>
        <taxon>Chryseobacterium</taxon>
    </lineage>
</organism>
<keyword evidence="1" id="KW-1133">Transmembrane helix</keyword>
<reference evidence="2 3" key="1">
    <citation type="submission" date="2020-01" db="EMBL/GenBank/DDBJ databases">
        <authorList>
            <person name="Rodrigo-Torres L."/>
            <person name="Arahal R. D."/>
            <person name="Lucena T."/>
        </authorList>
    </citation>
    <scope>NUCLEOTIDE SEQUENCE [LARGE SCALE GENOMIC DNA]</scope>
    <source>
        <strain evidence="2 3">CECT 9393</strain>
    </source>
</reference>
<keyword evidence="1" id="KW-0472">Membrane</keyword>
<keyword evidence="1" id="KW-0812">Transmembrane</keyword>
<feature type="transmembrane region" description="Helical" evidence="1">
    <location>
        <begin position="92"/>
        <end position="109"/>
    </location>
</feature>
<proteinExistence type="predicted"/>
<dbReference type="AlphaFoldDB" id="A0A6N4XWU6"/>
<dbReference type="EMBL" id="CACVBY010000041">
    <property type="protein sequence ID" value="CAA7388472.1"/>
    <property type="molecule type" value="Genomic_DNA"/>
</dbReference>
<dbReference type="Proteomes" id="UP000445309">
    <property type="component" value="Unassembled WGS sequence"/>
</dbReference>